<gene>
    <name evidence="2" type="primary">LOC125779292</name>
</gene>
<dbReference type="InterPro" id="IPR012337">
    <property type="entry name" value="RNaseH-like_sf"/>
</dbReference>
<proteinExistence type="predicted"/>
<dbReference type="InterPro" id="IPR006594">
    <property type="entry name" value="LisH"/>
</dbReference>
<dbReference type="PROSITE" id="PS50896">
    <property type="entry name" value="LISH"/>
    <property type="match status" value="1"/>
</dbReference>
<evidence type="ECO:0000313" key="1">
    <source>
        <dbReference type="Proteomes" id="UP001652620"/>
    </source>
</evidence>
<organism evidence="1 2">
    <name type="scientific">Bactrocera dorsalis</name>
    <name type="common">Oriental fruit fly</name>
    <name type="synonym">Dacus dorsalis</name>
    <dbReference type="NCBI Taxonomy" id="27457"/>
    <lineage>
        <taxon>Eukaryota</taxon>
        <taxon>Metazoa</taxon>
        <taxon>Ecdysozoa</taxon>
        <taxon>Arthropoda</taxon>
        <taxon>Hexapoda</taxon>
        <taxon>Insecta</taxon>
        <taxon>Pterygota</taxon>
        <taxon>Neoptera</taxon>
        <taxon>Endopterygota</taxon>
        <taxon>Diptera</taxon>
        <taxon>Brachycera</taxon>
        <taxon>Muscomorpha</taxon>
        <taxon>Tephritoidea</taxon>
        <taxon>Tephritidae</taxon>
        <taxon>Bactrocera</taxon>
        <taxon>Bactrocera</taxon>
    </lineage>
</organism>
<keyword evidence="1" id="KW-1185">Reference proteome</keyword>
<name>A0ABM3K4T0_BACDO</name>
<dbReference type="PANTHER" id="PTHR45913">
    <property type="entry name" value="EPM2A-INTERACTING PROTEIN 1"/>
    <property type="match status" value="1"/>
</dbReference>
<protein>
    <submittedName>
        <fullName evidence="2">Zinc finger MYM-type protein 6-like</fullName>
    </submittedName>
</protein>
<accession>A0ABM3K4T0</accession>
<reference evidence="2" key="1">
    <citation type="submission" date="2025-08" db="UniProtKB">
        <authorList>
            <consortium name="RefSeq"/>
        </authorList>
    </citation>
    <scope>IDENTIFICATION</scope>
    <source>
        <tissue evidence="2">Adult</tissue>
    </source>
</reference>
<dbReference type="RefSeq" id="XP_049316484.1">
    <property type="nucleotide sequence ID" value="XM_049460527.1"/>
</dbReference>
<dbReference type="SUPFAM" id="SSF53098">
    <property type="entry name" value="Ribonuclease H-like"/>
    <property type="match status" value="1"/>
</dbReference>
<dbReference type="Proteomes" id="UP001652620">
    <property type="component" value="Chromosome 6"/>
</dbReference>
<sequence>MPCEKYFMILNAFGAMQCLLCSKSFKDNNEYILKRHFVNFHKTITYLDEKERKCLFKEKRDIFLQKISDWLRKNECLDYSESINENLKTQLSSSISVEIVRQGRPFSDGVFIKKMCSQILQKLSYNQTFIDKLPLSPRSVARRTDQIGARIEFKIKEEIENCKYFSICLDESTDLNDLSQLALCVRCVNTNYDIFVTLYSLESFDSNVTGKLLFEVVNEKLFSVVDMTKFAGVCTDGANVMIGNYDGFIGQLKKHGINVHNFHCIIHQVALCSKFISTNPVMKISEKIINRIRGGHNSLTHRKFVKFLKNKSAEYSDLKMFTEVRWLSRGECLNRLFLQFLEVEGLEKSAVGFLKDTKFIFNLAFITDISLILNELNKQLQGCEKNIHDVVKLLCHFKTKLFLLIAEIKEGNYANFPRTALIFSKIKYINQCDHIVILETLFNNFEGRFKDFEKIQPLLDLFENPFHCDISRYEFYLQSELIILRSDREVSNKSSIIEFWQNLDDSFYPELKKMHLNVYHFFPLLIYVNKFFQI</sequence>
<dbReference type="GeneID" id="125779292"/>
<dbReference type="PANTHER" id="PTHR45913:SF5">
    <property type="entry name" value="GENERAL TRANSCRIPTION FACTOR II-I REPEAT DOMAIN-CONTAINING PROTEIN 2A-LIKE PROTEIN"/>
    <property type="match status" value="1"/>
</dbReference>
<evidence type="ECO:0000313" key="2">
    <source>
        <dbReference type="RefSeq" id="XP_049316484.1"/>
    </source>
</evidence>